<proteinExistence type="predicted"/>
<feature type="compositionally biased region" description="Basic and acidic residues" evidence="1">
    <location>
        <begin position="849"/>
        <end position="865"/>
    </location>
</feature>
<feature type="compositionally biased region" description="Acidic residues" evidence="1">
    <location>
        <begin position="484"/>
        <end position="501"/>
    </location>
</feature>
<accession>A0ABR1H8I1</accession>
<dbReference type="Gene3D" id="3.40.50.300">
    <property type="entry name" value="P-loop containing nucleotide triphosphate hydrolases"/>
    <property type="match status" value="1"/>
</dbReference>
<feature type="region of interest" description="Disordered" evidence="1">
    <location>
        <begin position="1211"/>
        <end position="1411"/>
    </location>
</feature>
<feature type="region of interest" description="Disordered" evidence="1">
    <location>
        <begin position="1"/>
        <end position="58"/>
    </location>
</feature>
<name>A0ABR1H8I1_9HYPO</name>
<protein>
    <recommendedName>
        <fullName evidence="2">AAA+ ATPase domain-containing protein</fullName>
    </recommendedName>
</protein>
<dbReference type="EMBL" id="JAZAVJ010000057">
    <property type="protein sequence ID" value="KAK7417429.1"/>
    <property type="molecule type" value="Genomic_DNA"/>
</dbReference>
<feature type="region of interest" description="Disordered" evidence="1">
    <location>
        <begin position="840"/>
        <end position="865"/>
    </location>
</feature>
<dbReference type="InterPro" id="IPR003593">
    <property type="entry name" value="AAA+_ATPase"/>
</dbReference>
<organism evidence="3 4">
    <name type="scientific">Neonectria punicea</name>
    <dbReference type="NCBI Taxonomy" id="979145"/>
    <lineage>
        <taxon>Eukaryota</taxon>
        <taxon>Fungi</taxon>
        <taxon>Dikarya</taxon>
        <taxon>Ascomycota</taxon>
        <taxon>Pezizomycotina</taxon>
        <taxon>Sordariomycetes</taxon>
        <taxon>Hypocreomycetidae</taxon>
        <taxon>Hypocreales</taxon>
        <taxon>Nectriaceae</taxon>
        <taxon>Neonectria</taxon>
    </lineage>
</organism>
<dbReference type="CDD" id="cd19481">
    <property type="entry name" value="RecA-like_protease"/>
    <property type="match status" value="1"/>
</dbReference>
<evidence type="ECO:0000259" key="2">
    <source>
        <dbReference type="SMART" id="SM00382"/>
    </source>
</evidence>
<comment type="caution">
    <text evidence="3">The sequence shown here is derived from an EMBL/GenBank/DDBJ whole genome shotgun (WGS) entry which is preliminary data.</text>
</comment>
<feature type="compositionally biased region" description="Basic and acidic residues" evidence="1">
    <location>
        <begin position="470"/>
        <end position="483"/>
    </location>
</feature>
<sequence length="1411" mass="157798">MNAEPDHPTIPDSAPDTSLQTPPAPPPVQAESTSPEPTEASPEDDQTHPPSSGIADELHALKLKILELEAKAQAEQAPPQLTPEQAEYLRMEECLYKHRKEWEQTTDTEKYQLWIRGRFSGWREGLPKSGPGALPPMIGPTVLPPWELPPGTVPLPTPGNRPTPIPQSVVVTSPWTSNWAIEYKQPYQPPDPFHPIHKDCGTNHTDQSDGEPDDYDRTIDFGSRRNRIRKTFEWEMDRLYLAEETEKRKRDARKRETEKNVSGDENPKENIIVKHAKPTLNRTNWASFRRFAMADLHDTHAIEVLIGEPAIYSKNSTKGWYGSGRHSRKVEKPLDRKVVGLAPGQEPLPERIRIHSVELLYILNRVLATGELTHCFPKGPFVLIRPFKLLVYCELGLREWHKALEEKLSNSSEPIVPDSAPDSLEKKEPAAVEQPRVKVSSQTTIEGRLSTDESKVTISETTDDGQYDETQSKPKKQEQRQEDADGEDSASESDSDSDSDAESGFVAQTKSPTALAHLKCLIEFLDTDISEKRRYLNGENCRTVVFSDLWHLFRPGMEVIGNDGKQAYRVIEVNSAAHSVGPIWDSWYSSSKDKKNKSAFSVTCVYVDFDGSHLGPVSKTFAFKRFEGEKDITSFEVYPLRFRQLINRAGLSDAEWKHLEAYPPTERFRQRLINRGSKFLEAAAVKHMYYAGPTLEVREEVESQVVIDFETAFSFEDESKYSMKKPVLEVLIGNDVSDEDEESEYSCDGDCCDREPNVHDDTYIDEKQRSEYVASLLPKTPAQDAPSFVVIPWPLKELQTGSDNSLVVSDDELVIMSYRVFGFILRSRKWAQLDLTYLSDVQPGEPSSEETKGGEKQDGGGCGKEEPATAFDRLVLEEGHRPMIVSLISQHFRNKESKGSQTEQVDIVKGKGKGLILLLHGAPGVGKTSTAEGVAELFKKPLLQITCGDLGTTAKEVEETLETNFTLASKWGCILLLDEADVFLAERTKEDFKRNGLVAAFLRVLEYYAGILFLTTNRVGDFDEAFTSRIHISLYYPELNSDKTVEVFNINMELIEERFARNKRRIAIDKLKIGSFASNHFAEYPHARWNGRQIRNACQTALALAEFEAQGSSHEAILNPDAVVELTVEHFNTVRNAYLEFNKYMNDIYGSSTARRAKEGKLRAFYVDENNHLVGMGGGSGGNGFDRKAAFTRIVQSKQQGAVQQYGGFEQPQGYQQSQGYQQPQTYQQSQAPQHYQGVPQPQAYQQHQHQTGQQPQGFQQTQNFQQPQNTQPHSFQQPQGFQQQPSSAMQQPQSQNYSSIVSPQPGYGNPSPMTMQGQQLSGSQPANNPSSNVGGSPFQRSQPGLGEGENQPPQQIARSPTWFNQGISDMYSASGQQGTGQLPPGSHLEAGGSGFGAGHQQGNQGHPGTQ</sequence>
<dbReference type="InterPro" id="IPR003959">
    <property type="entry name" value="ATPase_AAA_core"/>
</dbReference>
<evidence type="ECO:0000313" key="3">
    <source>
        <dbReference type="EMBL" id="KAK7417429.1"/>
    </source>
</evidence>
<evidence type="ECO:0000313" key="4">
    <source>
        <dbReference type="Proteomes" id="UP001498476"/>
    </source>
</evidence>
<dbReference type="Pfam" id="PF00004">
    <property type="entry name" value="AAA"/>
    <property type="match status" value="1"/>
</dbReference>
<dbReference type="InterPro" id="IPR054289">
    <property type="entry name" value="DUF7025"/>
</dbReference>
<feature type="compositionally biased region" description="Polar residues" evidence="1">
    <location>
        <begin position="1352"/>
        <end position="1381"/>
    </location>
</feature>
<dbReference type="InterPro" id="IPR027417">
    <property type="entry name" value="P-loop_NTPase"/>
</dbReference>
<dbReference type="SUPFAM" id="SSF52540">
    <property type="entry name" value="P-loop containing nucleoside triphosphate hydrolases"/>
    <property type="match status" value="1"/>
</dbReference>
<dbReference type="SMART" id="SM00382">
    <property type="entry name" value="AAA"/>
    <property type="match status" value="1"/>
</dbReference>
<dbReference type="InterPro" id="IPR056599">
    <property type="entry name" value="AAA_lid_fung"/>
</dbReference>
<feature type="region of interest" description="Disordered" evidence="1">
    <location>
        <begin position="407"/>
        <end position="506"/>
    </location>
</feature>
<feature type="region of interest" description="Disordered" evidence="1">
    <location>
        <begin position="194"/>
        <end position="218"/>
    </location>
</feature>
<feature type="compositionally biased region" description="Polar residues" evidence="1">
    <location>
        <begin position="1312"/>
        <end position="1343"/>
    </location>
</feature>
<dbReference type="Proteomes" id="UP001498476">
    <property type="component" value="Unassembled WGS sequence"/>
</dbReference>
<dbReference type="PANTHER" id="PTHR46411:SF2">
    <property type="entry name" value="AAA+ ATPASE DOMAIN-CONTAINING PROTEIN"/>
    <property type="match status" value="1"/>
</dbReference>
<feature type="compositionally biased region" description="Low complexity" evidence="1">
    <location>
        <begin position="1211"/>
        <end position="1296"/>
    </location>
</feature>
<feature type="region of interest" description="Disordered" evidence="1">
    <location>
        <begin position="245"/>
        <end position="267"/>
    </location>
</feature>
<dbReference type="PANTHER" id="PTHR46411">
    <property type="entry name" value="FAMILY ATPASE, PUTATIVE-RELATED"/>
    <property type="match status" value="1"/>
</dbReference>
<feature type="domain" description="AAA+ ATPase" evidence="2">
    <location>
        <begin position="913"/>
        <end position="1038"/>
    </location>
</feature>
<keyword evidence="4" id="KW-1185">Reference proteome</keyword>
<gene>
    <name evidence="3" type="ORF">QQX98_004548</name>
</gene>
<dbReference type="Pfam" id="PF22942">
    <property type="entry name" value="DUF7025"/>
    <property type="match status" value="1"/>
</dbReference>
<evidence type="ECO:0000256" key="1">
    <source>
        <dbReference type="SAM" id="MobiDB-lite"/>
    </source>
</evidence>
<dbReference type="Pfam" id="PF23232">
    <property type="entry name" value="AAA_lid_13"/>
    <property type="match status" value="1"/>
</dbReference>
<reference evidence="3 4" key="1">
    <citation type="journal article" date="2025" name="Microbiol. Resour. Announc.">
        <title>Draft genome sequences for Neonectria magnoliae and Neonectria punicea, canker pathogens of Liriodendron tulipifera and Acer saccharum in West Virginia.</title>
        <authorList>
            <person name="Petronek H.M."/>
            <person name="Kasson M.T."/>
            <person name="Metheny A.M."/>
            <person name="Stauder C.M."/>
            <person name="Lovett B."/>
            <person name="Lynch S.C."/>
            <person name="Garnas J.R."/>
            <person name="Kasson L.R."/>
            <person name="Stajich J.E."/>
        </authorList>
    </citation>
    <scope>NUCLEOTIDE SEQUENCE [LARGE SCALE GENOMIC DNA]</scope>
    <source>
        <strain evidence="3 4">NRRL 64653</strain>
    </source>
</reference>